<keyword evidence="3" id="KW-1185">Reference proteome</keyword>
<name>A0ABP1CKV2_9APHY</name>
<feature type="compositionally biased region" description="Basic and acidic residues" evidence="1">
    <location>
        <begin position="428"/>
        <end position="439"/>
    </location>
</feature>
<protein>
    <submittedName>
        <fullName evidence="2">Uncharacterized protein</fullName>
    </submittedName>
</protein>
<feature type="region of interest" description="Disordered" evidence="1">
    <location>
        <begin position="620"/>
        <end position="677"/>
    </location>
</feature>
<feature type="compositionally biased region" description="Basic and acidic residues" evidence="1">
    <location>
        <begin position="211"/>
        <end position="236"/>
    </location>
</feature>
<feature type="compositionally biased region" description="Basic residues" evidence="1">
    <location>
        <begin position="440"/>
        <end position="449"/>
    </location>
</feature>
<proteinExistence type="predicted"/>
<evidence type="ECO:0000313" key="2">
    <source>
        <dbReference type="EMBL" id="CAL1695344.1"/>
    </source>
</evidence>
<feature type="compositionally biased region" description="Low complexity" evidence="1">
    <location>
        <begin position="549"/>
        <end position="558"/>
    </location>
</feature>
<feature type="region of interest" description="Disordered" evidence="1">
    <location>
        <begin position="1"/>
        <end position="55"/>
    </location>
</feature>
<feature type="region of interest" description="Disordered" evidence="1">
    <location>
        <begin position="208"/>
        <end position="270"/>
    </location>
</feature>
<feature type="region of interest" description="Disordered" evidence="1">
    <location>
        <begin position="60"/>
        <end position="79"/>
    </location>
</feature>
<accession>A0ABP1CKV2</accession>
<sequence>MAESRLRNPLYSSYSFTGTSSNADPTSRATLKRRFTESTQDPFLAPAPPQQLYAQPNDSFDAQRRLPPTSRTHPGLRNGALVVPQHPAMDPSPDDPDAIFIHPPFTNFPNAHLYKDGLTYNLMATNPEWFLDPADYITTVNCSSTAIRYPTQLEPPRGWCPSKKRELKDGWPEGEEPRLRCTFCRRTYAGVNAKSMWRRHVYEKHKIAMANRRDNNNTSERRGRGSNKENKEDKDRHRNSRRGATSSENEDDVVKKVPSSRQSEPAQAKDAFKTHIDHYQEADKSYELPNHGLVAPESNFTDGEHDVFQVGTSSSTPPLTPGLSPVSSFLRNQSESKGIPESPYNPLLTPSFKHSPARLPSEQPWRFPSPSHPLHSSARELSLYMLVHGEASPLVSGLDVSPVVIVPKSERRKRSIFSSPLAPDNDEKDTHSDGPESGKRRAPKPPKRRLFNDALPTPFADRVKFQQYRVPESPLGRQFTKPKDLMSIVLGGESWRLATPAKTPAKTVAKTPNSRTPGLLGPIELDGEDPFVDLLSWSTPNGKGRLMREMSPPESSPEADSPVLRASQLSQTDSGNASFSTTDGFGLGAGLMEGFTLKDTIDVKTPSSDDLMFVYDNKSKEDSKRSLLDISLGSPPAQAGKKTRRFFSHGYPNDDGDSEMHEASQPKKRRRTVSGRN</sequence>
<reference evidence="3" key="1">
    <citation type="submission" date="2024-04" db="EMBL/GenBank/DDBJ databases">
        <authorList>
            <person name="Shaw F."/>
            <person name="Minotto A."/>
        </authorList>
    </citation>
    <scope>NUCLEOTIDE SEQUENCE [LARGE SCALE GENOMIC DNA]</scope>
</reference>
<dbReference type="Proteomes" id="UP001497453">
    <property type="component" value="Chromosome 1"/>
</dbReference>
<gene>
    <name evidence="2" type="ORF">GFSPODELE1_LOCUS707</name>
</gene>
<dbReference type="EMBL" id="OZ037944">
    <property type="protein sequence ID" value="CAL1695344.1"/>
    <property type="molecule type" value="Genomic_DNA"/>
</dbReference>
<organism evidence="2 3">
    <name type="scientific">Somion occarium</name>
    <dbReference type="NCBI Taxonomy" id="3059160"/>
    <lineage>
        <taxon>Eukaryota</taxon>
        <taxon>Fungi</taxon>
        <taxon>Dikarya</taxon>
        <taxon>Basidiomycota</taxon>
        <taxon>Agaricomycotina</taxon>
        <taxon>Agaricomycetes</taxon>
        <taxon>Polyporales</taxon>
        <taxon>Cerrenaceae</taxon>
        <taxon>Somion</taxon>
    </lineage>
</organism>
<feature type="compositionally biased region" description="Basic residues" evidence="1">
    <location>
        <begin position="666"/>
        <end position="677"/>
    </location>
</feature>
<feature type="compositionally biased region" description="Polar residues" evidence="1">
    <location>
        <begin position="10"/>
        <end position="29"/>
    </location>
</feature>
<feature type="region of interest" description="Disordered" evidence="1">
    <location>
        <begin position="544"/>
        <end position="563"/>
    </location>
</feature>
<feature type="region of interest" description="Disordered" evidence="1">
    <location>
        <begin position="414"/>
        <end position="454"/>
    </location>
</feature>
<evidence type="ECO:0000313" key="3">
    <source>
        <dbReference type="Proteomes" id="UP001497453"/>
    </source>
</evidence>
<evidence type="ECO:0000256" key="1">
    <source>
        <dbReference type="SAM" id="MobiDB-lite"/>
    </source>
</evidence>